<dbReference type="AlphaFoldDB" id="A0A2P6FDF5"/>
<evidence type="ECO:0000313" key="2">
    <source>
        <dbReference type="EMBL" id="PQM31488.1"/>
    </source>
</evidence>
<keyword evidence="3" id="KW-1185">Reference proteome</keyword>
<comment type="caution">
    <text evidence="2">The sequence shown here is derived from an EMBL/GenBank/DDBJ whole genome shotgun (WGS) entry which is preliminary data.</text>
</comment>
<dbReference type="STRING" id="2138.SMSRO_v1c12480"/>
<gene>
    <name evidence="2" type="ORF">SMSRO_SF013230</name>
</gene>
<dbReference type="InterPro" id="IPR004954">
    <property type="entry name" value="Mucin-bd"/>
</dbReference>
<protein>
    <recommendedName>
        <fullName evidence="1">Putative mucin/carbohydrate-binding domain-containing protein</fullName>
    </recommendedName>
</protein>
<accession>A0A2P6FDF5</accession>
<reference evidence="2 3" key="1">
    <citation type="journal article" date="2015" name="MBio">
        <title>Genome sequence of the Drosophila melanogaster male-killing Spiroplasma strain MSRO endosymbiont.</title>
        <authorList>
            <person name="Paredes J.C."/>
            <person name="Herren J.K."/>
            <person name="Schupfer F."/>
            <person name="Marin R."/>
            <person name="Claverol S."/>
            <person name="Kuo C.H."/>
            <person name="Lemaitre B."/>
            <person name="Beven L."/>
        </authorList>
    </citation>
    <scope>NUCLEOTIDE SEQUENCE [LARGE SCALE GENOMIC DNA]</scope>
    <source>
        <strain evidence="2 3">MSRO</strain>
    </source>
</reference>
<feature type="domain" description="Putative mucin/carbohydrate-binding" evidence="1">
    <location>
        <begin position="113"/>
        <end position="237"/>
    </location>
</feature>
<dbReference type="EMBL" id="JTLV02000001">
    <property type="protein sequence ID" value="PQM31488.1"/>
    <property type="molecule type" value="Genomic_DNA"/>
</dbReference>
<evidence type="ECO:0000313" key="3">
    <source>
        <dbReference type="Proteomes" id="UP000031565"/>
    </source>
</evidence>
<dbReference type="Pfam" id="PF03272">
    <property type="entry name" value="Mucin_bdg"/>
    <property type="match status" value="1"/>
</dbReference>
<name>A0A2P6FDF5_9MOLU</name>
<dbReference type="Proteomes" id="UP000031565">
    <property type="component" value="Unassembled WGS sequence"/>
</dbReference>
<dbReference type="OrthoDB" id="30513at544448"/>
<sequence length="243" mass="28233">MLTKNIWENIIDGTHQSIVEDNLAKYEITTTDVSLKNNVEISFGTDINMTNYGKYFNYDHNLSIWEVGMQNYQIYQKTSDKYKVNVFIGFKTTGKLPNKYVFAISSNYNNTIKFLGLANSYHGILGLDKNNKKIRLYGDAEIIHSYFGDKDPSYYRIIISNQNGIILYDLKIFGTDNFLNVIRTNNLWNEISYDENYLITLELQEASRVLKFNSLLNDWTAVSTTNKVTKKYQIINNKLIEVN</sequence>
<dbReference type="RefSeq" id="WP_040093603.1">
    <property type="nucleotide sequence ID" value="NZ_CM020866.1"/>
</dbReference>
<evidence type="ECO:0000259" key="1">
    <source>
        <dbReference type="Pfam" id="PF03272"/>
    </source>
</evidence>
<organism evidence="2 3">
    <name type="scientific">Spiroplasma poulsonii</name>
    <dbReference type="NCBI Taxonomy" id="2138"/>
    <lineage>
        <taxon>Bacteria</taxon>
        <taxon>Bacillati</taxon>
        <taxon>Mycoplasmatota</taxon>
        <taxon>Mollicutes</taxon>
        <taxon>Entomoplasmatales</taxon>
        <taxon>Spiroplasmataceae</taxon>
        <taxon>Spiroplasma</taxon>
    </lineage>
</organism>
<proteinExistence type="predicted"/>